<feature type="domain" description="Histone deacetylase" evidence="5">
    <location>
        <begin position="22"/>
        <end position="320"/>
    </location>
</feature>
<dbReference type="InterPro" id="IPR000286">
    <property type="entry name" value="HDACs"/>
</dbReference>
<dbReference type="InterPro" id="IPR003085">
    <property type="entry name" value="AcuC"/>
</dbReference>
<sequence>MSGRALFVNHDRAANYRFHDRHPFHPIRLELTVDLLSCIGALEPGHLLKSRSAEEEELRWVHQPAYIEAVKALSVPSPQPEIIRSAERYGLLDEDTPYFTGMHEAASDVAGGTITAVEAVLSGQCEHALHLGGGLHHALPAKAAGFCVYNDAAVAIEYARRRYGARVLYIDTDVHHGDGVQWSFYSDPDVCTYSIHETGKYLFPGTGFVTERGEHHGYGASVNIPLQPYTEDASWMECFTRSIWRLADHFKPDLILSLHGCDAHALDPLSHIHCSMEIYNQMPHILHELAHTYCSGRWVAIGGGGYDIWRVVPRAWSLLWLEMSHHSLKQQLLESSPLLPLPSAWIEKWQPQTSFKLPACWLDDMSHWEGIPRKAEITAKNRETLAVAMQEYPEIREQRTISPHN</sequence>
<dbReference type="GO" id="GO:0045150">
    <property type="term" value="P:acetoin catabolic process"/>
    <property type="evidence" value="ECO:0007669"/>
    <property type="project" value="UniProtKB-KW"/>
</dbReference>
<dbReference type="GO" id="GO:0004407">
    <property type="term" value="F:histone deacetylase activity"/>
    <property type="evidence" value="ECO:0007669"/>
    <property type="project" value="TreeGrafter"/>
</dbReference>
<dbReference type="PANTHER" id="PTHR10625:SF10">
    <property type="entry name" value="HISTONE DEACETYLASE HDAC1"/>
    <property type="match status" value="1"/>
</dbReference>
<dbReference type="AlphaFoldDB" id="A0A919XZR6"/>
<keyword evidence="4" id="KW-0006">Acetoin catabolism</keyword>
<reference evidence="6" key="1">
    <citation type="submission" date="2021-03" db="EMBL/GenBank/DDBJ databases">
        <title>Antimicrobial resistance genes in bacteria isolated from Japanese honey, and their potential for conferring macrolide and lincosamide resistance in the American foulbrood pathogen Paenibacillus larvae.</title>
        <authorList>
            <person name="Okamoto M."/>
            <person name="Kumagai M."/>
            <person name="Kanamori H."/>
            <person name="Takamatsu D."/>
        </authorList>
    </citation>
    <scope>NUCLEOTIDE SEQUENCE</scope>
    <source>
        <strain evidence="6">J41TS4</strain>
    </source>
</reference>
<dbReference type="InterPro" id="IPR023696">
    <property type="entry name" value="Ureohydrolase_dom_sf"/>
</dbReference>
<evidence type="ECO:0000256" key="2">
    <source>
        <dbReference type="ARBA" id="ARBA00005947"/>
    </source>
</evidence>
<dbReference type="CDD" id="cd09994">
    <property type="entry name" value="HDAC_AcuC_like"/>
    <property type="match status" value="1"/>
</dbReference>
<accession>A0A919XZR6</accession>
<evidence type="ECO:0000313" key="7">
    <source>
        <dbReference type="Proteomes" id="UP000678895"/>
    </source>
</evidence>
<dbReference type="Proteomes" id="UP000678895">
    <property type="component" value="Unassembled WGS sequence"/>
</dbReference>
<comment type="caution">
    <text evidence="6">The sequence shown here is derived from an EMBL/GenBank/DDBJ whole genome shotgun (WGS) entry which is preliminary data.</text>
</comment>
<dbReference type="RefSeq" id="WP_301624531.1">
    <property type="nucleotide sequence ID" value="NZ_BORS01000001.1"/>
</dbReference>
<dbReference type="GO" id="GO:0040029">
    <property type="term" value="P:epigenetic regulation of gene expression"/>
    <property type="evidence" value="ECO:0007669"/>
    <property type="project" value="TreeGrafter"/>
</dbReference>
<dbReference type="SUPFAM" id="SSF52768">
    <property type="entry name" value="Arginase/deacetylase"/>
    <property type="match status" value="1"/>
</dbReference>
<dbReference type="PRINTS" id="PR01270">
    <property type="entry name" value="HDASUPER"/>
</dbReference>
<keyword evidence="7" id="KW-1185">Reference proteome</keyword>
<name>A0A919XZR6_9BACL</name>
<organism evidence="6 7">
    <name type="scientific">Paenibacillus apis</name>
    <dbReference type="NCBI Taxonomy" id="1792174"/>
    <lineage>
        <taxon>Bacteria</taxon>
        <taxon>Bacillati</taxon>
        <taxon>Bacillota</taxon>
        <taxon>Bacilli</taxon>
        <taxon>Bacillales</taxon>
        <taxon>Paenibacillaceae</taxon>
        <taxon>Paenibacillus</taxon>
    </lineage>
</organism>
<dbReference type="Pfam" id="PF00850">
    <property type="entry name" value="Hist_deacetyl"/>
    <property type="match status" value="1"/>
</dbReference>
<dbReference type="PANTHER" id="PTHR10625">
    <property type="entry name" value="HISTONE DEACETYLASE HDAC1-RELATED"/>
    <property type="match status" value="1"/>
</dbReference>
<gene>
    <name evidence="6" type="primary">acuC</name>
    <name evidence="6" type="ORF">J41TS4_04460</name>
</gene>
<evidence type="ECO:0000256" key="3">
    <source>
        <dbReference type="ARBA" id="ARBA00020218"/>
    </source>
</evidence>
<evidence type="ECO:0000256" key="1">
    <source>
        <dbReference type="ARBA" id="ARBA00005101"/>
    </source>
</evidence>
<evidence type="ECO:0000259" key="5">
    <source>
        <dbReference type="Pfam" id="PF00850"/>
    </source>
</evidence>
<dbReference type="PRINTS" id="PR01272">
    <property type="entry name" value="ACUCPROTEIN"/>
</dbReference>
<comment type="similarity">
    <text evidence="2">Belongs to the histone deacetylase family.</text>
</comment>
<protein>
    <recommendedName>
        <fullName evidence="3">Acetoin utilization protein AcuC</fullName>
    </recommendedName>
</protein>
<dbReference type="Gene3D" id="3.40.800.20">
    <property type="entry name" value="Histone deacetylase domain"/>
    <property type="match status" value="1"/>
</dbReference>
<evidence type="ECO:0000256" key="4">
    <source>
        <dbReference type="ARBA" id="ARBA00022627"/>
    </source>
</evidence>
<dbReference type="InterPro" id="IPR023801">
    <property type="entry name" value="His_deacetylse_dom"/>
</dbReference>
<dbReference type="InterPro" id="IPR037138">
    <property type="entry name" value="His_deacetylse_dom_sf"/>
</dbReference>
<proteinExistence type="inferred from homology"/>
<dbReference type="EMBL" id="BORS01000001">
    <property type="protein sequence ID" value="GIO40688.1"/>
    <property type="molecule type" value="Genomic_DNA"/>
</dbReference>
<evidence type="ECO:0000313" key="6">
    <source>
        <dbReference type="EMBL" id="GIO40688.1"/>
    </source>
</evidence>
<comment type="pathway">
    <text evidence="1">Ketone degradation; acetoin degradation.</text>
</comment>